<dbReference type="Proteomes" id="UP000254101">
    <property type="component" value="Unassembled WGS sequence"/>
</dbReference>
<keyword evidence="3" id="KW-0378">Hydrolase</keyword>
<feature type="chain" id="PRO_5017186078" evidence="1">
    <location>
        <begin position="22"/>
        <end position="460"/>
    </location>
</feature>
<dbReference type="RefSeq" id="WP_115491068.1">
    <property type="nucleotide sequence ID" value="NZ_JACHWW010000001.1"/>
</dbReference>
<dbReference type="InterPro" id="IPR013108">
    <property type="entry name" value="Amidohydro_3"/>
</dbReference>
<sequence length="460" mass="47365">MIPRFLLGSAAALALAAPAAAQDFAITNATVATGDGSEPIENATVVVRNGRVVSAGVGTAAPAGLEVIDGTGKWVTPGIFSAVTDLGLSDVDGVSESNDAAAGNSPFSAALDASTALNPNSQDVLVARAAGITRASVYSSPSASIFGGQGAVIDLGTDPEMVTRTRAFQVVDLGERGARISGGSRTSAHALLRNALREATQLGDRAAIGAATARPAEARFGDDVPLDPRLDGRDSERAGDVLLTRFDAAALVPVVRGQQPLYVVVERAADIREVLKLTRDFPNLDLVLLGASEGWLVANDIAAAGVPVIADPLDDLPVGFDQLAATQSNVGRMRAAGVTVAIGRMSGGTGDQPRNARQYAGNLVALTRVPGATGLSWGEALATITSVPARIAGFDGRLGTLTAGATADVVMWDGDPLEVGSAAEAVFIDGVRQPTDNHQTRLRQRYRDLDESDLPKAYDW</sequence>
<evidence type="ECO:0000313" key="4">
    <source>
        <dbReference type="Proteomes" id="UP000254101"/>
    </source>
</evidence>
<keyword evidence="4" id="KW-1185">Reference proteome</keyword>
<dbReference type="Gene3D" id="3.20.20.140">
    <property type="entry name" value="Metal-dependent hydrolases"/>
    <property type="match status" value="1"/>
</dbReference>
<dbReference type="AlphaFoldDB" id="A0A395LIN1"/>
<feature type="signal peptide" evidence="1">
    <location>
        <begin position="1"/>
        <end position="21"/>
    </location>
</feature>
<proteinExistence type="predicted"/>
<dbReference type="Pfam" id="PF07969">
    <property type="entry name" value="Amidohydro_3"/>
    <property type="match status" value="1"/>
</dbReference>
<reference evidence="3 4" key="1">
    <citation type="submission" date="2018-07" db="EMBL/GenBank/DDBJ databases">
        <title>Erythrobacter nanhaiensis sp. nov., a novel member of the genus Erythrobacter isolated from the South China Sea.</title>
        <authorList>
            <person name="Chen X."/>
            <person name="Liu J."/>
        </authorList>
    </citation>
    <scope>NUCLEOTIDE SEQUENCE [LARGE SCALE GENOMIC DNA]</scope>
    <source>
        <strain evidence="3 4">S-5</strain>
    </source>
</reference>
<organism evidence="3 4">
    <name type="scientific">Alteriqipengyuania lutimaris</name>
    <dbReference type="NCBI Taxonomy" id="1538146"/>
    <lineage>
        <taxon>Bacteria</taxon>
        <taxon>Pseudomonadati</taxon>
        <taxon>Pseudomonadota</taxon>
        <taxon>Alphaproteobacteria</taxon>
        <taxon>Sphingomonadales</taxon>
        <taxon>Erythrobacteraceae</taxon>
        <taxon>Alteriqipengyuania</taxon>
    </lineage>
</organism>
<protein>
    <submittedName>
        <fullName evidence="3">Amidohydrolase</fullName>
    </submittedName>
</protein>
<comment type="caution">
    <text evidence="3">The sequence shown here is derived from an EMBL/GenBank/DDBJ whole genome shotgun (WGS) entry which is preliminary data.</text>
</comment>
<evidence type="ECO:0000259" key="2">
    <source>
        <dbReference type="Pfam" id="PF07969"/>
    </source>
</evidence>
<name>A0A395LIN1_9SPHN</name>
<dbReference type="InterPro" id="IPR011059">
    <property type="entry name" value="Metal-dep_hydrolase_composite"/>
</dbReference>
<dbReference type="EMBL" id="QRBB01000001">
    <property type="protein sequence ID" value="RDS76846.1"/>
    <property type="molecule type" value="Genomic_DNA"/>
</dbReference>
<keyword evidence="1" id="KW-0732">Signal</keyword>
<feature type="domain" description="Amidohydrolase 3" evidence="2">
    <location>
        <begin position="317"/>
        <end position="430"/>
    </location>
</feature>
<dbReference type="SUPFAM" id="SSF51338">
    <property type="entry name" value="Composite domain of metallo-dependent hydrolases"/>
    <property type="match status" value="1"/>
</dbReference>
<dbReference type="GO" id="GO:0016810">
    <property type="term" value="F:hydrolase activity, acting on carbon-nitrogen (but not peptide) bonds"/>
    <property type="evidence" value="ECO:0007669"/>
    <property type="project" value="InterPro"/>
</dbReference>
<dbReference type="InterPro" id="IPR051781">
    <property type="entry name" value="Metallo-dep_Hydrolase"/>
</dbReference>
<dbReference type="PANTHER" id="PTHR43135">
    <property type="entry name" value="ALPHA-D-RIBOSE 1-METHYLPHOSPHONATE 5-TRIPHOSPHATE DIPHOSPHATASE"/>
    <property type="match status" value="1"/>
</dbReference>
<dbReference type="OrthoDB" id="9802793at2"/>
<gene>
    <name evidence="3" type="ORF">DL238_03970</name>
</gene>
<accession>A0A395LIN1</accession>
<evidence type="ECO:0000256" key="1">
    <source>
        <dbReference type="SAM" id="SignalP"/>
    </source>
</evidence>
<dbReference type="Gene3D" id="2.30.40.10">
    <property type="entry name" value="Urease, subunit C, domain 1"/>
    <property type="match status" value="1"/>
</dbReference>
<evidence type="ECO:0000313" key="3">
    <source>
        <dbReference type="EMBL" id="RDS76846.1"/>
    </source>
</evidence>
<dbReference type="PANTHER" id="PTHR43135:SF3">
    <property type="entry name" value="ALPHA-D-RIBOSE 1-METHYLPHOSPHONATE 5-TRIPHOSPHATE DIPHOSPHATASE"/>
    <property type="match status" value="1"/>
</dbReference>